<evidence type="ECO:0000313" key="7">
    <source>
        <dbReference type="EMBL" id="MFC4590203.1"/>
    </source>
</evidence>
<dbReference type="InterPro" id="IPR004294">
    <property type="entry name" value="Carotenoid_Oase"/>
</dbReference>
<dbReference type="EMBL" id="JBHSFN010000021">
    <property type="protein sequence ID" value="MFC4590203.1"/>
    <property type="molecule type" value="Genomic_DNA"/>
</dbReference>
<proteinExistence type="inferred from homology"/>
<comment type="similarity">
    <text evidence="1 5">Belongs to the carotenoid oxygenase family.</text>
</comment>
<keyword evidence="5" id="KW-0223">Dioxygenase</keyword>
<feature type="region of interest" description="Disordered" evidence="6">
    <location>
        <begin position="71"/>
        <end position="117"/>
    </location>
</feature>
<evidence type="ECO:0000313" key="8">
    <source>
        <dbReference type="Proteomes" id="UP001595891"/>
    </source>
</evidence>
<evidence type="ECO:0000256" key="5">
    <source>
        <dbReference type="RuleBase" id="RU364048"/>
    </source>
</evidence>
<accession>A0ABV9EMZ3</accession>
<evidence type="ECO:0000256" key="3">
    <source>
        <dbReference type="ARBA" id="ARBA00023002"/>
    </source>
</evidence>
<dbReference type="EC" id="1.13.11.-" evidence="5"/>
<dbReference type="RefSeq" id="WP_262843177.1">
    <property type="nucleotide sequence ID" value="NZ_JANZYP010000016.1"/>
</dbReference>
<sequence>MTVTEHKDPLGALPYGDLPHDGSPYVDGVLPAGLDGTFVQAGPHPAASARPYLVTGRALISGVRLGGGTARWHKATEGSGGERLGQPPGPAIWNRAEGPADPPLDGPSRASVAPPLRDREGDWHTIATYPGLDVAEHLVIGPGGGVRAARPFVLDGAPLMRAVALTERFVVVFDLPVTYRRAAALVGTGSPYRWRSGRPARIGLLPRRAAGPAEPVWFPVSPCFVSQAVNAYESGHRVVVDAVRHDRAFDTPSGDLGGVSQAHRWTLDLSTGTAGERPLTGPVESAGVDTRLAGREHQLIFGCAGGGRAIVGHDLAAEVTQVRELGPGRRAGRPVFVPRGVAEGDGWLLVMTQDAARHRSELLVLDALNLAGRPEAVVRLPVVLPAAHHTTWVPAHHR</sequence>
<dbReference type="Pfam" id="PF03055">
    <property type="entry name" value="RPE65"/>
    <property type="match status" value="1"/>
</dbReference>
<comment type="cofactor">
    <cofactor evidence="5">
        <name>Fe(2+)</name>
        <dbReference type="ChEBI" id="CHEBI:29033"/>
    </cofactor>
    <text evidence="5">Binds 1 Fe(2+) ion per subunit.</text>
</comment>
<reference evidence="8" key="1">
    <citation type="journal article" date="2019" name="Int. J. Syst. Evol. Microbiol.">
        <title>The Global Catalogue of Microorganisms (GCM) 10K type strain sequencing project: providing services to taxonomists for standard genome sequencing and annotation.</title>
        <authorList>
            <consortium name="The Broad Institute Genomics Platform"/>
            <consortium name="The Broad Institute Genome Sequencing Center for Infectious Disease"/>
            <person name="Wu L."/>
            <person name="Ma J."/>
        </authorList>
    </citation>
    <scope>NUCLEOTIDE SEQUENCE [LARGE SCALE GENOMIC DNA]</scope>
    <source>
        <strain evidence="8">CCUG 49560</strain>
    </source>
</reference>
<keyword evidence="8" id="KW-1185">Reference proteome</keyword>
<comment type="caution">
    <text evidence="7">The sequence shown here is derived from an EMBL/GenBank/DDBJ whole genome shotgun (WGS) entry which is preliminary data.</text>
</comment>
<evidence type="ECO:0000256" key="4">
    <source>
        <dbReference type="ARBA" id="ARBA00023004"/>
    </source>
</evidence>
<keyword evidence="3 5" id="KW-0560">Oxidoreductase</keyword>
<protein>
    <recommendedName>
        <fullName evidence="5">Dioxygenase</fullName>
        <ecNumber evidence="5">1.13.11.-</ecNumber>
    </recommendedName>
</protein>
<dbReference type="PANTHER" id="PTHR10543">
    <property type="entry name" value="BETA-CAROTENE DIOXYGENASE"/>
    <property type="match status" value="1"/>
</dbReference>
<name>A0ABV9EMZ3_9ACTN</name>
<evidence type="ECO:0000256" key="6">
    <source>
        <dbReference type="SAM" id="MobiDB-lite"/>
    </source>
</evidence>
<organism evidence="7 8">
    <name type="scientific">Sphaerisporangium corydalis</name>
    <dbReference type="NCBI Taxonomy" id="1441875"/>
    <lineage>
        <taxon>Bacteria</taxon>
        <taxon>Bacillati</taxon>
        <taxon>Actinomycetota</taxon>
        <taxon>Actinomycetes</taxon>
        <taxon>Streptosporangiales</taxon>
        <taxon>Streptosporangiaceae</taxon>
        <taxon>Sphaerisporangium</taxon>
    </lineage>
</organism>
<keyword evidence="4 5" id="KW-0408">Iron</keyword>
<gene>
    <name evidence="7" type="ORF">ACFO8L_29205</name>
</gene>
<dbReference type="PANTHER" id="PTHR10543:SF89">
    <property type="entry name" value="CAROTENOID 9,10(9',10')-CLEAVAGE DIOXYGENASE 1"/>
    <property type="match status" value="1"/>
</dbReference>
<keyword evidence="2 5" id="KW-0479">Metal-binding</keyword>
<evidence type="ECO:0000256" key="2">
    <source>
        <dbReference type="ARBA" id="ARBA00022723"/>
    </source>
</evidence>
<dbReference type="Proteomes" id="UP001595891">
    <property type="component" value="Unassembled WGS sequence"/>
</dbReference>
<evidence type="ECO:0000256" key="1">
    <source>
        <dbReference type="ARBA" id="ARBA00006787"/>
    </source>
</evidence>